<dbReference type="Pfam" id="PF21688">
    <property type="entry name" value="FAD-depend_C"/>
    <property type="match status" value="1"/>
</dbReference>
<accession>A0ABQ4JH73</accession>
<dbReference type="PANTHER" id="PTHR43106">
    <property type="entry name" value="DEHYDROGENASE-RELATED"/>
    <property type="match status" value="1"/>
</dbReference>
<organism evidence="2 3">
    <name type="scientific">Micromonospora qiuiae</name>
    <dbReference type="NCBI Taxonomy" id="502268"/>
    <lineage>
        <taxon>Bacteria</taxon>
        <taxon>Bacillati</taxon>
        <taxon>Actinomycetota</taxon>
        <taxon>Actinomycetes</taxon>
        <taxon>Micromonosporales</taxon>
        <taxon>Micromonosporaceae</taxon>
        <taxon>Micromonospora</taxon>
    </lineage>
</organism>
<evidence type="ECO:0000259" key="1">
    <source>
        <dbReference type="Pfam" id="PF21688"/>
    </source>
</evidence>
<reference evidence="2 3" key="1">
    <citation type="submission" date="2021-01" db="EMBL/GenBank/DDBJ databases">
        <title>Whole genome shotgun sequence of Verrucosispora qiuiae NBRC 106684.</title>
        <authorList>
            <person name="Komaki H."/>
            <person name="Tamura T."/>
        </authorList>
    </citation>
    <scope>NUCLEOTIDE SEQUENCE [LARGE SCALE GENOMIC DNA]</scope>
    <source>
        <strain evidence="2 3">NBRC 106684</strain>
    </source>
</reference>
<comment type="caution">
    <text evidence="2">The sequence shown here is derived from an EMBL/GenBank/DDBJ whole genome shotgun (WGS) entry which is preliminary data.</text>
</comment>
<dbReference type="InterPro" id="IPR049516">
    <property type="entry name" value="FAD-depend_C"/>
</dbReference>
<evidence type="ECO:0000313" key="2">
    <source>
        <dbReference type="EMBL" id="GIJ29796.1"/>
    </source>
</evidence>
<dbReference type="Proteomes" id="UP000653076">
    <property type="component" value="Unassembled WGS sequence"/>
</dbReference>
<sequence>MTNLRCTALILGSGPAGLFAADALLRAGVTDIVITERGRPMTRRVCPPGPRCMCPTCPVLEGEGGAGSFSDGKITLSAVRGTHSQRLFTDIQADQLDVIAAAVRRNVSDAVDYAPVPELSALAGHETRLRGESYPLLHVGSDGIREFGRRFSAELQDRGARLLTGVDATKLRIINGKGVGVVGRDHSGPLTIDATAVIAAVGMVGTPWLEQQLTAAGVTLETGPADIGIRLETSAAALDPLIGQFYDFKAHHTSAGGIDVRSFCVNGHGYIVNEFHRPLNIRGVNGHSFLHRRSDLSNLAILATITQAFAPDPKAYVRDTARAVTAATGGYPVRQALAGFLPDGATGQPLGVAASNPKTRAGDLRAVLPPPLAEAFASYITALGAALPPVLAPDTVLYAPEIKYYNYRVPIDPDTWQSRDIDGLYVVGNAAGYTASLSAAALSGLIAGQAIADHARVASQR</sequence>
<keyword evidence="3" id="KW-1185">Reference proteome</keyword>
<protein>
    <submittedName>
        <fullName evidence="2">FAD-dependent oxidoreductase</fullName>
    </submittedName>
</protein>
<feature type="domain" description="FAD-dependent protein C-terminal" evidence="1">
    <location>
        <begin position="247"/>
        <end position="401"/>
    </location>
</feature>
<dbReference type="RefSeq" id="WP_204037251.1">
    <property type="nucleotide sequence ID" value="NZ_BOPC01000084.1"/>
</dbReference>
<dbReference type="InterPro" id="IPR036188">
    <property type="entry name" value="FAD/NAD-bd_sf"/>
</dbReference>
<name>A0ABQ4JH73_9ACTN</name>
<dbReference type="InterPro" id="IPR028348">
    <property type="entry name" value="FAD-binding_protein"/>
</dbReference>
<dbReference type="PANTHER" id="PTHR43106:SF1">
    <property type="entry name" value="DEHYDROGENASE-RELATED"/>
    <property type="match status" value="1"/>
</dbReference>
<dbReference type="EMBL" id="BOPC01000084">
    <property type="protein sequence ID" value="GIJ29796.1"/>
    <property type="molecule type" value="Genomic_DNA"/>
</dbReference>
<dbReference type="PIRSF" id="PIRSF038984">
    <property type="entry name" value="FAD_binding_protein"/>
    <property type="match status" value="1"/>
</dbReference>
<evidence type="ECO:0000313" key="3">
    <source>
        <dbReference type="Proteomes" id="UP000653076"/>
    </source>
</evidence>
<dbReference type="Gene3D" id="3.50.50.60">
    <property type="entry name" value="FAD/NAD(P)-binding domain"/>
    <property type="match status" value="1"/>
</dbReference>
<dbReference type="SUPFAM" id="SSF51905">
    <property type="entry name" value="FAD/NAD(P)-binding domain"/>
    <property type="match status" value="1"/>
</dbReference>
<proteinExistence type="predicted"/>
<gene>
    <name evidence="2" type="ORF">Vqi01_49580</name>
</gene>